<dbReference type="Pfam" id="PF00781">
    <property type="entry name" value="DAGK_cat"/>
    <property type="match status" value="1"/>
</dbReference>
<evidence type="ECO:0000256" key="2">
    <source>
        <dbReference type="ARBA" id="ARBA00005983"/>
    </source>
</evidence>
<keyword evidence="3" id="KW-0808">Transferase</keyword>
<dbReference type="InterPro" id="IPR016064">
    <property type="entry name" value="NAD/diacylglycerol_kinase_sf"/>
</dbReference>
<evidence type="ECO:0000256" key="1">
    <source>
        <dbReference type="ARBA" id="ARBA00001946"/>
    </source>
</evidence>
<dbReference type="PANTHER" id="PTHR12358">
    <property type="entry name" value="SPHINGOSINE KINASE"/>
    <property type="match status" value="1"/>
</dbReference>
<dbReference type="GO" id="GO:0016301">
    <property type="term" value="F:kinase activity"/>
    <property type="evidence" value="ECO:0007669"/>
    <property type="project" value="UniProtKB-KW"/>
</dbReference>
<evidence type="ECO:0000313" key="9">
    <source>
        <dbReference type="EMBL" id="ARJ07167.1"/>
    </source>
</evidence>
<dbReference type="EMBL" id="CP020715">
    <property type="protein sequence ID" value="ARJ07167.1"/>
    <property type="molecule type" value="Genomic_DNA"/>
</dbReference>
<keyword evidence="8" id="KW-1208">Phospholipid metabolism</keyword>
<dbReference type="PANTHER" id="PTHR12358:SF106">
    <property type="entry name" value="LIPID KINASE YEGS"/>
    <property type="match status" value="1"/>
</dbReference>
<dbReference type="InterPro" id="IPR017438">
    <property type="entry name" value="ATP-NAD_kinase_N"/>
</dbReference>
<accession>A0A1X9LPY4</accession>
<comment type="cofactor">
    <cofactor evidence="1">
        <name>Mg(2+)</name>
        <dbReference type="ChEBI" id="CHEBI:18420"/>
    </cofactor>
</comment>
<keyword evidence="7" id="KW-0443">Lipid metabolism</keyword>
<keyword evidence="10" id="KW-1185">Reference proteome</keyword>
<dbReference type="InterPro" id="IPR050187">
    <property type="entry name" value="Lipid_Phosphate_FormReg"/>
</dbReference>
<evidence type="ECO:0000256" key="8">
    <source>
        <dbReference type="ARBA" id="ARBA00023264"/>
    </source>
</evidence>
<evidence type="ECO:0000256" key="3">
    <source>
        <dbReference type="ARBA" id="ARBA00022679"/>
    </source>
</evidence>
<evidence type="ECO:0000313" key="10">
    <source>
        <dbReference type="Proteomes" id="UP000192775"/>
    </source>
</evidence>
<dbReference type="SMART" id="SM00046">
    <property type="entry name" value="DAGKc"/>
    <property type="match status" value="1"/>
</dbReference>
<keyword evidence="5 9" id="KW-0418">Kinase</keyword>
<dbReference type="Pfam" id="PF19279">
    <property type="entry name" value="YegS_C"/>
    <property type="match status" value="1"/>
</dbReference>
<evidence type="ECO:0000256" key="4">
    <source>
        <dbReference type="ARBA" id="ARBA00022741"/>
    </source>
</evidence>
<comment type="similarity">
    <text evidence="2">Belongs to the diacylglycerol/lipid kinase family.</text>
</comment>
<keyword evidence="7" id="KW-0594">Phospholipid biosynthesis</keyword>
<dbReference type="Gene3D" id="3.40.50.10330">
    <property type="entry name" value="Probable inorganic polyphosphate/atp-NAD kinase, domain 1"/>
    <property type="match status" value="1"/>
</dbReference>
<dbReference type="GO" id="GO:0005886">
    <property type="term" value="C:plasma membrane"/>
    <property type="evidence" value="ECO:0007669"/>
    <property type="project" value="TreeGrafter"/>
</dbReference>
<sequence length="376" mass="39418">MGEGGAPHDEAPEPLPRAAVVVNPVKIDAKRLRTVVAAAERAAGWGETLWYETTLEDAGHEVARRAVADGAAVVMAAGGDGTVRAVAEGLRGTGVPIGLLPVGTGNLLARNLGMTLTNLEQAVTTVFTGDDHRIDLGMIDITREDRSHEQNVFLVMAGLGIDAKMIANTRSSLKKRLGWLAYVDGGIRALPSVKPVKVKAQLDGSAWRSFSAHTVIVGNCGSLPGGILLIPDARPDDGILDIVAFRPEGWFGWLKVWNKLTFENGVLRKSAVGRRIIDLTHDVRSVTYRRGHDMAVRLDEPEEIQLDGDDFGLAVALHIWIDPGALAVRVPASPTASAQAEPAAVAASTASTASAALAASEAVAADGVPSSAPEPA</sequence>
<reference evidence="9 10" key="1">
    <citation type="submission" date="2017-04" db="EMBL/GenBank/DDBJ databases">
        <authorList>
            <person name="Afonso C.L."/>
            <person name="Miller P.J."/>
            <person name="Scott M.A."/>
            <person name="Spackman E."/>
            <person name="Goraichik I."/>
            <person name="Dimitrov K.M."/>
            <person name="Suarez D.L."/>
            <person name="Swayne D.E."/>
        </authorList>
    </citation>
    <scope>NUCLEOTIDE SEQUENCE [LARGE SCALE GENOMIC DNA]</scope>
    <source>
        <strain evidence="10">XA(T)</strain>
    </source>
</reference>
<dbReference type="InterPro" id="IPR045540">
    <property type="entry name" value="YegS/DAGK_C"/>
</dbReference>
<evidence type="ECO:0000256" key="6">
    <source>
        <dbReference type="ARBA" id="ARBA00022840"/>
    </source>
</evidence>
<evidence type="ECO:0000256" key="7">
    <source>
        <dbReference type="ARBA" id="ARBA00023209"/>
    </source>
</evidence>
<evidence type="ECO:0000256" key="5">
    <source>
        <dbReference type="ARBA" id="ARBA00022777"/>
    </source>
</evidence>
<dbReference type="STRING" id="1619308.B5808_03125"/>
<gene>
    <name evidence="9" type="ORF">B5808_03125</name>
</gene>
<dbReference type="InterPro" id="IPR001206">
    <property type="entry name" value="Diacylglycerol_kinase_cat_dom"/>
</dbReference>
<dbReference type="KEGG" id="cphy:B5808_03125"/>
<proteinExistence type="inferred from homology"/>
<keyword evidence="4" id="KW-0547">Nucleotide-binding</keyword>
<protein>
    <submittedName>
        <fullName evidence="9">Diacylglycerol kinase</fullName>
    </submittedName>
</protein>
<dbReference type="PROSITE" id="PS50146">
    <property type="entry name" value="DAGK"/>
    <property type="match status" value="1"/>
</dbReference>
<keyword evidence="7" id="KW-0444">Lipid biosynthesis</keyword>
<keyword evidence="6" id="KW-0067">ATP-binding</keyword>
<dbReference type="GO" id="GO:0008654">
    <property type="term" value="P:phospholipid biosynthetic process"/>
    <property type="evidence" value="ECO:0007669"/>
    <property type="project" value="UniProtKB-KW"/>
</dbReference>
<dbReference type="Gene3D" id="2.60.200.40">
    <property type="match status" value="1"/>
</dbReference>
<dbReference type="GO" id="GO:0005524">
    <property type="term" value="F:ATP binding"/>
    <property type="evidence" value="ECO:0007669"/>
    <property type="project" value="UniProtKB-KW"/>
</dbReference>
<organism evidence="9 10">
    <name type="scientific">Cnuibacter physcomitrellae</name>
    <dbReference type="NCBI Taxonomy" id="1619308"/>
    <lineage>
        <taxon>Bacteria</taxon>
        <taxon>Bacillati</taxon>
        <taxon>Actinomycetota</taxon>
        <taxon>Actinomycetes</taxon>
        <taxon>Micrococcales</taxon>
        <taxon>Microbacteriaceae</taxon>
        <taxon>Cnuibacter</taxon>
    </lineage>
</organism>
<dbReference type="SUPFAM" id="SSF111331">
    <property type="entry name" value="NAD kinase/diacylglycerol kinase-like"/>
    <property type="match status" value="1"/>
</dbReference>
<dbReference type="AlphaFoldDB" id="A0A1X9LPY4"/>
<name>A0A1X9LPY4_9MICO</name>
<dbReference type="Proteomes" id="UP000192775">
    <property type="component" value="Chromosome"/>
</dbReference>